<dbReference type="Gene3D" id="3.40.50.150">
    <property type="entry name" value="Vaccinia Virus protein VP39"/>
    <property type="match status" value="1"/>
</dbReference>
<evidence type="ECO:0000256" key="5">
    <source>
        <dbReference type="ARBA" id="ARBA00047422"/>
    </source>
</evidence>
<evidence type="ECO:0000256" key="2">
    <source>
        <dbReference type="ARBA" id="ARBA00022679"/>
    </source>
</evidence>
<dbReference type="PROSITE" id="PS51679">
    <property type="entry name" value="SAM_MT_C5"/>
    <property type="match status" value="1"/>
</dbReference>
<dbReference type="InterPro" id="IPR001525">
    <property type="entry name" value="C5_MeTfrase"/>
</dbReference>
<evidence type="ECO:0000313" key="10">
    <source>
        <dbReference type="Proteomes" id="UP000309561"/>
    </source>
</evidence>
<keyword evidence="2 6" id="KW-0808">Transferase</keyword>
<dbReference type="InterPro" id="IPR031303">
    <property type="entry name" value="C5_meth_CS"/>
</dbReference>
<evidence type="ECO:0000313" key="9">
    <source>
        <dbReference type="EMBL" id="TKI71016.1"/>
    </source>
</evidence>
<dbReference type="GO" id="GO:0003886">
    <property type="term" value="F:DNA (cytosine-5-)-methyltransferase activity"/>
    <property type="evidence" value="ECO:0007669"/>
    <property type="project" value="UniProtKB-EC"/>
</dbReference>
<accession>A0A4U2Z969</accession>
<evidence type="ECO:0000256" key="3">
    <source>
        <dbReference type="ARBA" id="ARBA00022691"/>
    </source>
</evidence>
<keyword evidence="1 6" id="KW-0489">Methyltransferase</keyword>
<dbReference type="GO" id="GO:0009307">
    <property type="term" value="P:DNA restriction-modification system"/>
    <property type="evidence" value="ECO:0007669"/>
    <property type="project" value="UniProtKB-KW"/>
</dbReference>
<gene>
    <name evidence="9" type="ORF">FCU45_01105</name>
</gene>
<dbReference type="Pfam" id="PF00145">
    <property type="entry name" value="DNA_methylase"/>
    <property type="match status" value="1"/>
</dbReference>
<dbReference type="SUPFAM" id="SSF53335">
    <property type="entry name" value="S-adenosyl-L-methionine-dependent methyltransferases"/>
    <property type="match status" value="1"/>
</dbReference>
<dbReference type="EC" id="2.1.1.37" evidence="8"/>
<evidence type="ECO:0000256" key="6">
    <source>
        <dbReference type="PROSITE-ProRule" id="PRU01016"/>
    </source>
</evidence>
<dbReference type="PROSITE" id="PS00095">
    <property type="entry name" value="C5_MTASE_2"/>
    <property type="match status" value="1"/>
</dbReference>
<keyword evidence="3 6" id="KW-0949">S-adenosyl-L-methionine</keyword>
<comment type="similarity">
    <text evidence="6 7">Belongs to the class I-like SAM-binding methyltransferase superfamily. C5-methyltransferase family.</text>
</comment>
<feature type="active site" evidence="6">
    <location>
        <position position="102"/>
    </location>
</feature>
<dbReference type="InterPro" id="IPR050390">
    <property type="entry name" value="C5-Methyltransferase"/>
</dbReference>
<sequence>MKYNYIDLFAGCGGLTDGFEQTNKYIPHAFVEWDKNASNTLKHRLNTKWNIENVDEKVLHFDIQRMDELLNGFDDEEYGKHIGLKRLVNNTNIDVIIGGPPCQAYSLAGRVQDKNNMKCDYRNYLFENYLKVVKEFKPKLFVFENVQGILSAMPDGVNIIDRIRDDFEKEGYVITSDLKKTALLDSSDYGVPQIRKRVIIIGINKELTKHNSEDVLEDFYLNILPSFKVDKKITVKEAISDLEPLYPLNENHKYNVKKVSHHKSNIANHIPRFHSPRDIEIFNELALDVQNGSKKYPNIDSLKQLYYEKTGKKSSFHKYNVLAYEKQSNTIPAHLHKDGLRHIHPDPKQARSITPREAARLQTFDDDFEFLGSQGACYQMIGNAVPPLLAKKVALAVDVLLKKYFI</sequence>
<name>A0A4U2Z969_9BACT</name>
<evidence type="ECO:0000256" key="1">
    <source>
        <dbReference type="ARBA" id="ARBA00022603"/>
    </source>
</evidence>
<dbReference type="InterPro" id="IPR018117">
    <property type="entry name" value="C5_DNA_meth_AS"/>
</dbReference>
<keyword evidence="4" id="KW-0680">Restriction system</keyword>
<comment type="catalytic activity">
    <reaction evidence="5 8">
        <text>a 2'-deoxycytidine in DNA + S-adenosyl-L-methionine = a 5-methyl-2'-deoxycytidine in DNA + S-adenosyl-L-homocysteine + H(+)</text>
        <dbReference type="Rhea" id="RHEA:13681"/>
        <dbReference type="Rhea" id="RHEA-COMP:11369"/>
        <dbReference type="Rhea" id="RHEA-COMP:11370"/>
        <dbReference type="ChEBI" id="CHEBI:15378"/>
        <dbReference type="ChEBI" id="CHEBI:57856"/>
        <dbReference type="ChEBI" id="CHEBI:59789"/>
        <dbReference type="ChEBI" id="CHEBI:85452"/>
        <dbReference type="ChEBI" id="CHEBI:85454"/>
        <dbReference type="EC" id="2.1.1.37"/>
    </reaction>
</comment>
<comment type="caution">
    <text evidence="9">The sequence shown here is derived from an EMBL/GenBank/DDBJ whole genome shotgun (WGS) entry which is preliminary data.</text>
</comment>
<proteinExistence type="inferred from homology"/>
<dbReference type="RefSeq" id="WP_137011428.1">
    <property type="nucleotide sequence ID" value="NZ_SZPX01000001.1"/>
</dbReference>
<dbReference type="NCBIfam" id="TIGR00675">
    <property type="entry name" value="dcm"/>
    <property type="match status" value="1"/>
</dbReference>
<dbReference type="PANTHER" id="PTHR10629:SF52">
    <property type="entry name" value="DNA (CYTOSINE-5)-METHYLTRANSFERASE 1"/>
    <property type="match status" value="1"/>
</dbReference>
<dbReference type="PRINTS" id="PR00105">
    <property type="entry name" value="C5METTRFRASE"/>
</dbReference>
<dbReference type="OrthoDB" id="9813719at2"/>
<reference evidence="9 10" key="1">
    <citation type="submission" date="2019-04" db="EMBL/GenBank/DDBJ databases">
        <title>Sulfurimonas crateris sp. nov. a facultative anaerobic sulfur-oxidizing chemolithautotrophic bacterium isolated from a terrestrial mud vulcano.</title>
        <authorList>
            <person name="Ratnikova N.M."/>
            <person name="Slobodkin A.I."/>
            <person name="Merkel A.Y."/>
            <person name="Novikov A."/>
            <person name="Bonch-Osmolovskaya E.A."/>
            <person name="Slobodkina G.B."/>
        </authorList>
    </citation>
    <scope>NUCLEOTIDE SEQUENCE [LARGE SCALE GENOMIC DNA]</scope>
    <source>
        <strain evidence="9 10">SN118</strain>
    </source>
</reference>
<keyword evidence="10" id="KW-1185">Reference proteome</keyword>
<dbReference type="PANTHER" id="PTHR10629">
    <property type="entry name" value="CYTOSINE-SPECIFIC METHYLTRANSFERASE"/>
    <property type="match status" value="1"/>
</dbReference>
<protein>
    <recommendedName>
        <fullName evidence="8">Cytosine-specific methyltransferase</fullName>
        <ecNumber evidence="8">2.1.1.37</ecNumber>
    </recommendedName>
</protein>
<dbReference type="GO" id="GO:0032259">
    <property type="term" value="P:methylation"/>
    <property type="evidence" value="ECO:0007669"/>
    <property type="project" value="UniProtKB-KW"/>
</dbReference>
<dbReference type="PROSITE" id="PS00094">
    <property type="entry name" value="C5_MTASE_1"/>
    <property type="match status" value="1"/>
</dbReference>
<dbReference type="AlphaFoldDB" id="A0A4U2Z969"/>
<dbReference type="Proteomes" id="UP000309561">
    <property type="component" value="Unassembled WGS sequence"/>
</dbReference>
<evidence type="ECO:0000256" key="7">
    <source>
        <dbReference type="RuleBase" id="RU000416"/>
    </source>
</evidence>
<dbReference type="EMBL" id="SZPX01000001">
    <property type="protein sequence ID" value="TKI71016.1"/>
    <property type="molecule type" value="Genomic_DNA"/>
</dbReference>
<organism evidence="9 10">
    <name type="scientific">Sulfurimonas crateris</name>
    <dbReference type="NCBI Taxonomy" id="2574727"/>
    <lineage>
        <taxon>Bacteria</taxon>
        <taxon>Pseudomonadati</taxon>
        <taxon>Campylobacterota</taxon>
        <taxon>Epsilonproteobacteria</taxon>
        <taxon>Campylobacterales</taxon>
        <taxon>Sulfurimonadaceae</taxon>
        <taxon>Sulfurimonas</taxon>
    </lineage>
</organism>
<dbReference type="InterPro" id="IPR029063">
    <property type="entry name" value="SAM-dependent_MTases_sf"/>
</dbReference>
<evidence type="ECO:0000256" key="4">
    <source>
        <dbReference type="ARBA" id="ARBA00022747"/>
    </source>
</evidence>
<evidence type="ECO:0000256" key="8">
    <source>
        <dbReference type="RuleBase" id="RU000417"/>
    </source>
</evidence>
<dbReference type="Gene3D" id="3.90.120.10">
    <property type="entry name" value="DNA Methylase, subunit A, domain 2"/>
    <property type="match status" value="1"/>
</dbReference>